<proteinExistence type="predicted"/>
<evidence type="ECO:0000256" key="1">
    <source>
        <dbReference type="PIRSR" id="PIRSR610347-1"/>
    </source>
</evidence>
<dbReference type="KEGG" id="btab:109032180"/>
<evidence type="ECO:0000313" key="5">
    <source>
        <dbReference type="Proteomes" id="UP001152759"/>
    </source>
</evidence>
<dbReference type="GO" id="GO:0006281">
    <property type="term" value="P:DNA repair"/>
    <property type="evidence" value="ECO:0007669"/>
    <property type="project" value="InterPro"/>
</dbReference>
<dbReference type="GO" id="GO:0003690">
    <property type="term" value="F:double-stranded DNA binding"/>
    <property type="evidence" value="ECO:0007669"/>
    <property type="project" value="TreeGrafter"/>
</dbReference>
<evidence type="ECO:0000256" key="2">
    <source>
        <dbReference type="PIRSR" id="PIRSR610347-2"/>
    </source>
</evidence>
<name>A0A9P0FZE2_BEMTA</name>
<accession>A0A9P0FZE2</accession>
<dbReference type="CDD" id="cd09122">
    <property type="entry name" value="PLDc_Tdp1_1"/>
    <property type="match status" value="1"/>
</dbReference>
<feature type="site" description="Interaction with DNA" evidence="3">
    <location>
        <position position="480"/>
    </location>
</feature>
<dbReference type="Proteomes" id="UP001152759">
    <property type="component" value="Chromosome 1"/>
</dbReference>
<evidence type="ECO:0000256" key="3">
    <source>
        <dbReference type="PIRSR" id="PIRSR610347-3"/>
    </source>
</evidence>
<dbReference type="EMBL" id="OU963862">
    <property type="protein sequence ID" value="CAH0752549.1"/>
    <property type="molecule type" value="Genomic_DNA"/>
</dbReference>
<dbReference type="GO" id="GO:0005634">
    <property type="term" value="C:nucleus"/>
    <property type="evidence" value="ECO:0007669"/>
    <property type="project" value="InterPro"/>
</dbReference>
<feature type="binding site" evidence="2">
    <location>
        <position position="450"/>
    </location>
    <ligand>
        <name>substrate</name>
    </ligand>
</feature>
<feature type="active site" description="Proton donor/acceptor" evidence="1">
    <location>
        <position position="448"/>
    </location>
</feature>
<dbReference type="PANTHER" id="PTHR12415">
    <property type="entry name" value="TYROSYL-DNA PHOSPHODIESTERASE 1"/>
    <property type="match status" value="1"/>
</dbReference>
<dbReference type="SUPFAM" id="SSF56024">
    <property type="entry name" value="Phospholipase D/nuclease"/>
    <property type="match status" value="2"/>
</dbReference>
<dbReference type="Gene3D" id="3.30.870.10">
    <property type="entry name" value="Endonuclease Chain A"/>
    <property type="match status" value="2"/>
</dbReference>
<feature type="binding site" evidence="2">
    <location>
        <position position="206"/>
    </location>
    <ligand>
        <name>substrate</name>
    </ligand>
</feature>
<gene>
    <name evidence="4" type="ORF">BEMITA_LOCUS274</name>
</gene>
<keyword evidence="5" id="KW-1185">Reference proteome</keyword>
<dbReference type="AlphaFoldDB" id="A0A9P0FZE2"/>
<dbReference type="Pfam" id="PF06087">
    <property type="entry name" value="Tyr-DNA_phospho"/>
    <property type="match status" value="1"/>
</dbReference>
<dbReference type="InterPro" id="IPR010347">
    <property type="entry name" value="Tdp1"/>
</dbReference>
<dbReference type="GO" id="GO:0003697">
    <property type="term" value="F:single-stranded DNA binding"/>
    <property type="evidence" value="ECO:0007669"/>
    <property type="project" value="TreeGrafter"/>
</dbReference>
<sequence>MASSDENDEDLRTAIALSLAESCRSESESRRKNLENAKAGSSINSGMGFLGLDRRAMEEERLARLKRKPEESVTDIRQSVETVPTSITSSSITGISSESLKYPKGVIKKTWAFGHKQTGNEVKLEEVLEAHTLRTALLSAFQWDTNWVFSKLKIPPNGGNTKCIFVMQGKEAAQREAMRKNAKEMHMFLRLCFPPMEGQVNCMHSKLMLLFHPDKLRIALPTANLVSYDWGETGEMENCVFMIDLPRLPNNSKNAPDDLTSFGKELLYFLEKQGLDADVRAGVLNFDFSETVSMAFVHTVGGASFDTDAQRTGLPGLSSAVRTLHLETELLEIDYAASSIGFLNDNFLTNVHSAAQGNDPFAKSETTVSAIRSNFFTPASSRRESSIPQPVAIRDCVRVYFPTHDTVSSSTAGGAGTICLQRNWFESGTFPRSCFRDYRSTREGLLSHNKILCARGQREDINTGRVKDVAWIYVGSANLSESAWGKVFFNKKKGEVKINCRNWECGVVLPVPEDAVLKFRGLKGDKAISENKNEGDLVSMDIFKEVFDLPFCVPGERYGSKKPWYFREQM</sequence>
<evidence type="ECO:0000313" key="4">
    <source>
        <dbReference type="EMBL" id="CAH0752549.1"/>
    </source>
</evidence>
<dbReference type="PANTHER" id="PTHR12415:SF4">
    <property type="entry name" value="TYROSYL-DNA PHOSPHODIESTERASE DOMAIN-CONTAINING PROTEIN"/>
    <property type="match status" value="1"/>
</dbReference>
<dbReference type="GO" id="GO:0017005">
    <property type="term" value="F:3'-tyrosyl-DNA phosphodiesterase activity"/>
    <property type="evidence" value="ECO:0007669"/>
    <property type="project" value="TreeGrafter"/>
</dbReference>
<protein>
    <recommendedName>
        <fullName evidence="6">Tyrosyl-DNA phosphodiesterase</fullName>
    </recommendedName>
</protein>
<evidence type="ECO:0008006" key="6">
    <source>
        <dbReference type="Google" id="ProtNLM"/>
    </source>
</evidence>
<feature type="active site" description="Nucleophile" evidence="1">
    <location>
        <position position="204"/>
    </location>
</feature>
<organism evidence="4 5">
    <name type="scientific">Bemisia tabaci</name>
    <name type="common">Sweetpotato whitefly</name>
    <name type="synonym">Aleurodes tabaci</name>
    <dbReference type="NCBI Taxonomy" id="7038"/>
    <lineage>
        <taxon>Eukaryota</taxon>
        <taxon>Metazoa</taxon>
        <taxon>Ecdysozoa</taxon>
        <taxon>Arthropoda</taxon>
        <taxon>Hexapoda</taxon>
        <taxon>Insecta</taxon>
        <taxon>Pterygota</taxon>
        <taxon>Neoptera</taxon>
        <taxon>Paraneoptera</taxon>
        <taxon>Hemiptera</taxon>
        <taxon>Sternorrhyncha</taxon>
        <taxon>Aleyrodoidea</taxon>
        <taxon>Aleyrodidae</taxon>
        <taxon>Aleyrodinae</taxon>
        <taxon>Bemisia</taxon>
    </lineage>
</organism>
<reference evidence="4" key="1">
    <citation type="submission" date="2021-12" db="EMBL/GenBank/DDBJ databases">
        <authorList>
            <person name="King R."/>
        </authorList>
    </citation>
    <scope>NUCLEOTIDE SEQUENCE</scope>
</reference>